<gene>
    <name evidence="1" type="ORF">D9611_001221</name>
</gene>
<name>A0A8H5CJ88_9AGAR</name>
<evidence type="ECO:0000313" key="1">
    <source>
        <dbReference type="EMBL" id="KAF5342543.1"/>
    </source>
</evidence>
<dbReference type="Proteomes" id="UP000541558">
    <property type="component" value="Unassembled WGS sequence"/>
</dbReference>
<protein>
    <submittedName>
        <fullName evidence="1">Uncharacterized protein</fullName>
    </submittedName>
</protein>
<comment type="caution">
    <text evidence="1">The sequence shown here is derived from an EMBL/GenBank/DDBJ whole genome shotgun (WGS) entry which is preliminary data.</text>
</comment>
<reference evidence="1 2" key="1">
    <citation type="journal article" date="2020" name="ISME J.">
        <title>Uncovering the hidden diversity of litter-decomposition mechanisms in mushroom-forming fungi.</title>
        <authorList>
            <person name="Floudas D."/>
            <person name="Bentzer J."/>
            <person name="Ahren D."/>
            <person name="Johansson T."/>
            <person name="Persson P."/>
            <person name="Tunlid A."/>
        </authorList>
    </citation>
    <scope>NUCLEOTIDE SEQUENCE [LARGE SCALE GENOMIC DNA]</scope>
    <source>
        <strain evidence="1 2">CBS 175.51</strain>
    </source>
</reference>
<accession>A0A8H5CJ88</accession>
<sequence>MLDIVLTMTYQLGRTGRPFPSPSWATMEPNAHISELGILSFGVWATSQQSPAANAFLFVFIEHDSLTLERSTGRRGAQPPYLVLGLAQTDLNGFTHPQHQIRSYLTDFAIGMGTCLAHHRLRLSCSMSSSLPEDSRPSTFPARLAFLERSSHAPELGAN</sequence>
<proteinExistence type="predicted"/>
<dbReference type="EMBL" id="JAACJK010000001">
    <property type="protein sequence ID" value="KAF5342543.1"/>
    <property type="molecule type" value="Genomic_DNA"/>
</dbReference>
<keyword evidence="2" id="KW-1185">Reference proteome</keyword>
<dbReference type="AlphaFoldDB" id="A0A8H5CJ88"/>
<evidence type="ECO:0000313" key="2">
    <source>
        <dbReference type="Proteomes" id="UP000541558"/>
    </source>
</evidence>
<organism evidence="1 2">
    <name type="scientific">Ephemerocybe angulata</name>
    <dbReference type="NCBI Taxonomy" id="980116"/>
    <lineage>
        <taxon>Eukaryota</taxon>
        <taxon>Fungi</taxon>
        <taxon>Dikarya</taxon>
        <taxon>Basidiomycota</taxon>
        <taxon>Agaricomycotina</taxon>
        <taxon>Agaricomycetes</taxon>
        <taxon>Agaricomycetidae</taxon>
        <taxon>Agaricales</taxon>
        <taxon>Agaricineae</taxon>
        <taxon>Psathyrellaceae</taxon>
        <taxon>Ephemerocybe</taxon>
    </lineage>
</organism>